<evidence type="ECO:0008006" key="7">
    <source>
        <dbReference type="Google" id="ProtNLM"/>
    </source>
</evidence>
<feature type="signal peptide" evidence="1">
    <location>
        <begin position="1"/>
        <end position="20"/>
    </location>
</feature>
<evidence type="ECO:0000259" key="3">
    <source>
        <dbReference type="Pfam" id="PF07587"/>
    </source>
</evidence>
<keyword evidence="6" id="KW-1185">Reference proteome</keyword>
<comment type="caution">
    <text evidence="5">The sequence shown here is derived from an EMBL/GenBank/DDBJ whole genome shotgun (WGS) entry which is preliminary data.</text>
</comment>
<dbReference type="PANTHER" id="PTHR35889:SF3">
    <property type="entry name" value="F-BOX DOMAIN-CONTAINING PROTEIN"/>
    <property type="match status" value="1"/>
</dbReference>
<evidence type="ECO:0000259" key="2">
    <source>
        <dbReference type="Pfam" id="PF07583"/>
    </source>
</evidence>
<evidence type="ECO:0000313" key="5">
    <source>
        <dbReference type="EMBL" id="MBB3204729.1"/>
    </source>
</evidence>
<feature type="domain" description="DUF1549" evidence="2">
    <location>
        <begin position="180"/>
        <end position="384"/>
    </location>
</feature>
<proteinExistence type="predicted"/>
<evidence type="ECO:0000313" key="6">
    <source>
        <dbReference type="Proteomes" id="UP000536179"/>
    </source>
</evidence>
<dbReference type="Proteomes" id="UP000536179">
    <property type="component" value="Unassembled WGS sequence"/>
</dbReference>
<name>A0A7W5H3V8_9BACT</name>
<dbReference type="Pfam" id="PF07635">
    <property type="entry name" value="PSCyt1"/>
    <property type="match status" value="1"/>
</dbReference>
<dbReference type="InterPro" id="IPR022655">
    <property type="entry name" value="DUF1553"/>
</dbReference>
<accession>A0A7W5H3V8</accession>
<protein>
    <recommendedName>
        <fullName evidence="7">Planctomycete cytochrome C</fullName>
    </recommendedName>
</protein>
<feature type="chain" id="PRO_5030818659" description="Planctomycete cytochrome C" evidence="1">
    <location>
        <begin position="21"/>
        <end position="1118"/>
    </location>
</feature>
<feature type="domain" description="DUF1553" evidence="3">
    <location>
        <begin position="677"/>
        <end position="916"/>
    </location>
</feature>
<sequence length="1118" mass="124605">MQQSLFVLACIVLTAATAVAQTDDRQQRRERFFEARVRPLLIAKCYECHSDVKQESGLRLDSRMGVLRGGDSGPAAIARDTAESLIMQAVLYEGLEMPPEAPLEEDEIDVFKKWIMMGLPWPEEAAPAAAALGDQVAINKIAKNHWAFQPIRQPPVPDLASQGATAPANDAPVGCRINNPVDAFINSQLIEHELPASKPADRRTLIRRATMDVIGLPPTPREVSDFIQDDSSDSAAFAKVIDRLLASEHYGERWGRYWLDLARYADTQDWQAQADVRYPFAYTFRDYVIDSLNADKPYDRFITEQIAADSLGLPDDAPELAALGFITVGPRFRNNRIERAADQIDVVTRGLMGLTVACARCHDHKYDPIPIEDYYSLYGVMASCEIPDEFPEISSLSVDEDLSKDFQRQLNRAQSAMSKYRRDLRSQAIAKLKQNCEPYFLGYYDMHVGSQMQIRAVVSKRKVEHSAMTPLAADLLKLTRQKRLSNDPVWGPWVAAFSKSESDYASSHGDLIAKWKADTKLNPVLQKAIVTASPKTLLDLLLVYASEFQQVMDAWRTASKQNPDAARLSDDSQEQIRLALLGNDGLFMLDEQAVVNGSRLLGSGRRKLGDLEKAIGEVYATHPGAPPKAMVIEDKPTPVNPYVMLRGEPARRGDRVPRRFVSIMAGEDAEPFADGSGRAGLAAAITSADNPLTPRVIVNRVWSKYFDNGLVESADDFGLRSPPPSHPELLDWLASEFIQHDWSLKWLHRTILSSAAYQRGSDRNEIARERDPENVFLSHQNRKRLDFEAMRDAMLAVSETLDPNVGGRSVKLSETPYPTRRTVYAYVDRVELDPMLRAFDFATPTTSTAERSVTTVPQQSLFVMNHPFVVQCAKELAKLARPSGNEDHATGINAIYQRVLSRDATPTERKLVTRFLSVAETTNEEDLAVWQYGIGSFDGTEHDFEPLEQWTGQQYQFSDTFPDANVGYVRLTSRGGNTPRGANRAVIRRWVSPIEGTVSITGILKHERDKGDGVIAKIASDTIEPTPSWTALNSQCETRVENVNVRVGTTIDFVIGAGKNASNDIFLWSPEIRAIDAANMTTVWNASAGFSPPPVPHLDGWEQLAQALMLTNEFFYLD</sequence>
<dbReference type="InterPro" id="IPR011444">
    <property type="entry name" value="DUF1549"/>
</dbReference>
<feature type="domain" description="Cytochrome C Planctomycete-type" evidence="4">
    <location>
        <begin position="45"/>
        <end position="100"/>
    </location>
</feature>
<dbReference type="Pfam" id="PF07587">
    <property type="entry name" value="PSD1"/>
    <property type="match status" value="1"/>
</dbReference>
<gene>
    <name evidence="5" type="ORF">FHS27_000496</name>
</gene>
<dbReference type="AlphaFoldDB" id="A0A7W5H3V8"/>
<evidence type="ECO:0000259" key="4">
    <source>
        <dbReference type="Pfam" id="PF07635"/>
    </source>
</evidence>
<dbReference type="InterPro" id="IPR011429">
    <property type="entry name" value="Cyt_c_Planctomycete-type"/>
</dbReference>
<organism evidence="5 6">
    <name type="scientific">Aporhodopirellula rubra</name>
    <dbReference type="NCBI Taxonomy" id="980271"/>
    <lineage>
        <taxon>Bacteria</taxon>
        <taxon>Pseudomonadati</taxon>
        <taxon>Planctomycetota</taxon>
        <taxon>Planctomycetia</taxon>
        <taxon>Pirellulales</taxon>
        <taxon>Pirellulaceae</taxon>
        <taxon>Aporhodopirellula</taxon>
    </lineage>
</organism>
<dbReference type="RefSeq" id="WP_184301292.1">
    <property type="nucleotide sequence ID" value="NZ_JACHXU010000002.1"/>
</dbReference>
<reference evidence="5 6" key="1">
    <citation type="submission" date="2020-08" db="EMBL/GenBank/DDBJ databases">
        <title>Genomic Encyclopedia of Type Strains, Phase III (KMG-III): the genomes of soil and plant-associated and newly described type strains.</title>
        <authorList>
            <person name="Whitman W."/>
        </authorList>
    </citation>
    <scope>NUCLEOTIDE SEQUENCE [LARGE SCALE GENOMIC DNA]</scope>
    <source>
        <strain evidence="5 6">CECT 8075</strain>
    </source>
</reference>
<evidence type="ECO:0000256" key="1">
    <source>
        <dbReference type="SAM" id="SignalP"/>
    </source>
</evidence>
<dbReference type="EMBL" id="JACHXU010000002">
    <property type="protein sequence ID" value="MBB3204729.1"/>
    <property type="molecule type" value="Genomic_DNA"/>
</dbReference>
<keyword evidence="1" id="KW-0732">Signal</keyword>
<dbReference type="Pfam" id="PF07583">
    <property type="entry name" value="PSCyt2"/>
    <property type="match status" value="1"/>
</dbReference>
<dbReference type="PANTHER" id="PTHR35889">
    <property type="entry name" value="CYCLOINULO-OLIGOSACCHARIDE FRUCTANOTRANSFERASE-RELATED"/>
    <property type="match status" value="1"/>
</dbReference>